<evidence type="ECO:0000313" key="2">
    <source>
        <dbReference type="Proteomes" id="UP001057452"/>
    </source>
</evidence>
<protein>
    <submittedName>
        <fullName evidence="1">Uncharacterized protein</fullName>
    </submittedName>
</protein>
<accession>A0ACB9W3M9</accession>
<keyword evidence="2" id="KW-1185">Reference proteome</keyword>
<dbReference type="Proteomes" id="UP001057452">
    <property type="component" value="Chromosome 19"/>
</dbReference>
<organism evidence="1 2">
    <name type="scientific">Chaenocephalus aceratus</name>
    <name type="common">Blackfin icefish</name>
    <name type="synonym">Chaenichthys aceratus</name>
    <dbReference type="NCBI Taxonomy" id="36190"/>
    <lineage>
        <taxon>Eukaryota</taxon>
        <taxon>Metazoa</taxon>
        <taxon>Chordata</taxon>
        <taxon>Craniata</taxon>
        <taxon>Vertebrata</taxon>
        <taxon>Euteleostomi</taxon>
        <taxon>Actinopterygii</taxon>
        <taxon>Neopterygii</taxon>
        <taxon>Teleostei</taxon>
        <taxon>Neoteleostei</taxon>
        <taxon>Acanthomorphata</taxon>
        <taxon>Eupercaria</taxon>
        <taxon>Perciformes</taxon>
        <taxon>Notothenioidei</taxon>
        <taxon>Channichthyidae</taxon>
        <taxon>Chaenocephalus</taxon>
    </lineage>
</organism>
<proteinExistence type="predicted"/>
<dbReference type="EMBL" id="CM043803">
    <property type="protein sequence ID" value="KAI4807240.1"/>
    <property type="molecule type" value="Genomic_DNA"/>
</dbReference>
<comment type="caution">
    <text evidence="1">The sequence shown here is derived from an EMBL/GenBank/DDBJ whole genome shotgun (WGS) entry which is preliminary data.</text>
</comment>
<sequence>SNVTTGKWNRKPPPSSQDSGVVDVPGSHYLSRDYKACFSSALLRGRRRALQSSPQRDWQGPAEVAPATGDGDEVWAGRQGNYRVVWRRRGGVGGS</sequence>
<feature type="non-terminal residue" evidence="1">
    <location>
        <position position="1"/>
    </location>
</feature>
<reference evidence="1" key="1">
    <citation type="submission" date="2022-05" db="EMBL/GenBank/DDBJ databases">
        <title>Chromosome-level genome of Chaenocephalus aceratus.</title>
        <authorList>
            <person name="Park H."/>
        </authorList>
    </citation>
    <scope>NUCLEOTIDE SEQUENCE</scope>
    <source>
        <strain evidence="1">KU_202001</strain>
    </source>
</reference>
<gene>
    <name evidence="1" type="ORF">KUCAC02_027062</name>
</gene>
<name>A0ACB9W3M9_CHAAC</name>
<evidence type="ECO:0000313" key="1">
    <source>
        <dbReference type="EMBL" id="KAI4807240.1"/>
    </source>
</evidence>